<evidence type="ECO:0000313" key="2">
    <source>
        <dbReference type="Proteomes" id="UP000277582"/>
    </source>
</evidence>
<dbReference type="Proteomes" id="UP000277582">
    <property type="component" value="Unassembled WGS sequence"/>
</dbReference>
<keyword evidence="2" id="KW-1185">Reference proteome</keyword>
<proteinExistence type="predicted"/>
<sequence length="138" mass="15492">MSEEKRDVTIRGLESEVYRSFSSLAKEMGKTVGELMNEAMKIYMRILHLPGELSKRIPASIGGIEELAVEDKDVKELGRPIIFKNIKKLTLRISRESLSNIIAIDGCEELVIPKDLPKLEVLSKCSGVKRISFLEDTS</sequence>
<comment type="caution">
    <text evidence="1">The sequence shown here is derived from an EMBL/GenBank/DDBJ whole genome shotgun (WGS) entry which is preliminary data.</text>
</comment>
<dbReference type="AlphaFoldDB" id="A0A429GHG6"/>
<protein>
    <submittedName>
        <fullName evidence="1">Uncharacterized protein</fullName>
    </submittedName>
</protein>
<reference evidence="1 2" key="1">
    <citation type="submission" date="2018-10" db="EMBL/GenBank/DDBJ databases">
        <title>Co-occurring genomic capacity for anaerobic methane metabolism and dissimilatory sulfite reduction discovered in the Korarchaeota.</title>
        <authorList>
            <person name="Mckay L.J."/>
            <person name="Dlakic M."/>
            <person name="Fields M.W."/>
            <person name="Delmont T.O."/>
            <person name="Eren A.M."/>
            <person name="Jay Z.J."/>
            <person name="Klingelsmith K.B."/>
            <person name="Rusch D.B."/>
            <person name="Inskeep W.P."/>
        </authorList>
    </citation>
    <scope>NUCLEOTIDE SEQUENCE [LARGE SCALE GENOMIC DNA]</scope>
    <source>
        <strain evidence="1 2">MDKW</strain>
    </source>
</reference>
<organism evidence="1 2">
    <name type="scientific">Candidatus Methanodesulfokora washburnensis</name>
    <dbReference type="NCBI Taxonomy" id="2478471"/>
    <lineage>
        <taxon>Archaea</taxon>
        <taxon>Thermoproteota</taxon>
        <taxon>Candidatus Korarchaeia</taxon>
        <taxon>Candidatus Korarchaeia incertae sedis</taxon>
        <taxon>Candidatus Methanodesulfokora</taxon>
    </lineage>
</organism>
<name>A0A429GHG6_9CREN</name>
<accession>A0A429GHG6</accession>
<gene>
    <name evidence="1" type="ORF">D6D85_10780</name>
</gene>
<dbReference type="EMBL" id="RCOS01000122">
    <property type="protein sequence ID" value="RSN73331.1"/>
    <property type="molecule type" value="Genomic_DNA"/>
</dbReference>
<evidence type="ECO:0000313" key="1">
    <source>
        <dbReference type="EMBL" id="RSN73331.1"/>
    </source>
</evidence>